<dbReference type="SUPFAM" id="SSF51430">
    <property type="entry name" value="NAD(P)-linked oxidoreductase"/>
    <property type="match status" value="1"/>
</dbReference>
<reference evidence="11 12" key="1">
    <citation type="journal article" date="2018" name="Nat. Ecol. Evol.">
        <title>Pezizomycetes genomes reveal the molecular basis of ectomycorrhizal truffle lifestyle.</title>
        <authorList>
            <person name="Murat C."/>
            <person name="Payen T."/>
            <person name="Noel B."/>
            <person name="Kuo A."/>
            <person name="Morin E."/>
            <person name="Chen J."/>
            <person name="Kohler A."/>
            <person name="Krizsan K."/>
            <person name="Balestrini R."/>
            <person name="Da Silva C."/>
            <person name="Montanini B."/>
            <person name="Hainaut M."/>
            <person name="Levati E."/>
            <person name="Barry K.W."/>
            <person name="Belfiori B."/>
            <person name="Cichocki N."/>
            <person name="Clum A."/>
            <person name="Dockter R.B."/>
            <person name="Fauchery L."/>
            <person name="Guy J."/>
            <person name="Iotti M."/>
            <person name="Le Tacon F."/>
            <person name="Lindquist E.A."/>
            <person name="Lipzen A."/>
            <person name="Malagnac F."/>
            <person name="Mello A."/>
            <person name="Molinier V."/>
            <person name="Miyauchi S."/>
            <person name="Poulain J."/>
            <person name="Riccioni C."/>
            <person name="Rubini A."/>
            <person name="Sitrit Y."/>
            <person name="Splivallo R."/>
            <person name="Traeger S."/>
            <person name="Wang M."/>
            <person name="Zifcakova L."/>
            <person name="Wipf D."/>
            <person name="Zambonelli A."/>
            <person name="Paolocci F."/>
            <person name="Nowrousian M."/>
            <person name="Ottonello S."/>
            <person name="Baldrian P."/>
            <person name="Spatafora J.W."/>
            <person name="Henrissat B."/>
            <person name="Nagy L.G."/>
            <person name="Aury J.M."/>
            <person name="Wincker P."/>
            <person name="Grigoriev I.V."/>
            <person name="Bonfante P."/>
            <person name="Martin F.M."/>
        </authorList>
    </citation>
    <scope>NUCLEOTIDE SEQUENCE [LARGE SCALE GENOMIC DNA]</scope>
    <source>
        <strain evidence="11 12">RN42</strain>
    </source>
</reference>
<dbReference type="GO" id="GO:0035226">
    <property type="term" value="F:glutamate-cysteine ligase catalytic subunit binding"/>
    <property type="evidence" value="ECO:0007669"/>
    <property type="project" value="InterPro"/>
</dbReference>
<keyword evidence="4" id="KW-0317">Glutathione biosynthesis</keyword>
<dbReference type="GO" id="GO:0006750">
    <property type="term" value="P:glutathione biosynthetic process"/>
    <property type="evidence" value="ECO:0007669"/>
    <property type="project" value="UniProtKB-UniPathway"/>
</dbReference>
<sequence length="311" mass="34007">MTTPPSQLLVRTGNVTSSAAGVVRKGLANSQRELVSALRENFKAAIGEATLSTKREVEDGNIVDPQTWTESVDGVLTVPAKSPYSGQLKEVREGYEVTVKLFFLPGVEQSRHEQHMKQALEQVLSELGTEYVDLLIVSFPDIHFDADDEDEPVVTSEEVPAFVGTYRVAEELQQNGSVRRLGVSEFGSSRLSSLLKHAKVKPGVDQINVRDCCVVPKPLILFAKEKGIDLLTHDDCAEILNEEILGGVLKEFGFEAGWRPEWVVKYTAVVRDRGVVENKGYFAFAQKGGEAAVEKNGNGNGCDGNGFVKLN</sequence>
<comment type="subunit">
    <text evidence="3">Heterodimer of a catalytic heavy chain and a regulatory light chain.</text>
</comment>
<evidence type="ECO:0000256" key="7">
    <source>
        <dbReference type="ARBA" id="ARBA00031154"/>
    </source>
</evidence>
<keyword evidence="5" id="KW-0560">Oxidoreductase</keyword>
<evidence type="ECO:0000313" key="11">
    <source>
        <dbReference type="EMBL" id="RPA86801.1"/>
    </source>
</evidence>
<evidence type="ECO:0000256" key="8">
    <source>
        <dbReference type="ARBA" id="ARBA00031732"/>
    </source>
</evidence>
<evidence type="ECO:0000256" key="2">
    <source>
        <dbReference type="ARBA" id="ARBA00008612"/>
    </source>
</evidence>
<dbReference type="InterPro" id="IPR036812">
    <property type="entry name" value="NAD(P)_OxRdtase_dom_sf"/>
</dbReference>
<dbReference type="EMBL" id="ML119648">
    <property type="protein sequence ID" value="RPA86801.1"/>
    <property type="molecule type" value="Genomic_DNA"/>
</dbReference>
<evidence type="ECO:0000256" key="6">
    <source>
        <dbReference type="ARBA" id="ARBA00030406"/>
    </source>
</evidence>
<evidence type="ECO:0000256" key="3">
    <source>
        <dbReference type="ARBA" id="ARBA00011532"/>
    </source>
</evidence>
<evidence type="ECO:0000256" key="4">
    <source>
        <dbReference type="ARBA" id="ARBA00022684"/>
    </source>
</evidence>
<dbReference type="GO" id="GO:0016491">
    <property type="term" value="F:oxidoreductase activity"/>
    <property type="evidence" value="ECO:0007669"/>
    <property type="project" value="UniProtKB-KW"/>
</dbReference>
<dbReference type="Gene3D" id="3.20.20.100">
    <property type="entry name" value="NADP-dependent oxidoreductase domain"/>
    <property type="match status" value="1"/>
</dbReference>
<dbReference type="InterPro" id="IPR023210">
    <property type="entry name" value="NADP_OxRdtase_dom"/>
</dbReference>
<gene>
    <name evidence="11" type="ORF">BJ508DRAFT_120484</name>
</gene>
<accession>A0A3N4IRF0</accession>
<dbReference type="PANTHER" id="PTHR13295">
    <property type="entry name" value="GLUTAMATE CYSTEINE LIGASE REGULATORY SUBUNIT"/>
    <property type="match status" value="1"/>
</dbReference>
<dbReference type="PANTHER" id="PTHR13295:SF4">
    <property type="entry name" value="GLUTAMATE--CYSTEINE LIGASE REGULATORY SUBUNIT"/>
    <property type="match status" value="1"/>
</dbReference>
<keyword evidence="12" id="KW-1185">Reference proteome</keyword>
<protein>
    <recommendedName>
        <fullName evidence="8">GCS light chain</fullName>
    </recommendedName>
    <alternativeName>
        <fullName evidence="6">Gamma-ECS regulatory subunit</fullName>
    </alternativeName>
    <alternativeName>
        <fullName evidence="9">Gamma-glutamylcysteine synthetase regulatory subunit</fullName>
    </alternativeName>
    <alternativeName>
        <fullName evidence="7">Glutamate--cysteine ligase modifier subunit</fullName>
    </alternativeName>
</protein>
<name>A0A3N4IRF0_ASCIM</name>
<evidence type="ECO:0000256" key="5">
    <source>
        <dbReference type="ARBA" id="ARBA00023002"/>
    </source>
</evidence>
<dbReference type="Pfam" id="PF00248">
    <property type="entry name" value="Aldo_ket_red"/>
    <property type="match status" value="1"/>
</dbReference>
<dbReference type="PRINTS" id="PR00069">
    <property type="entry name" value="ALDKETRDTASE"/>
</dbReference>
<dbReference type="GO" id="GO:0017109">
    <property type="term" value="C:glutamate-cysteine ligase complex"/>
    <property type="evidence" value="ECO:0007669"/>
    <property type="project" value="TreeGrafter"/>
</dbReference>
<evidence type="ECO:0000256" key="9">
    <source>
        <dbReference type="ARBA" id="ARBA00032926"/>
    </source>
</evidence>
<organism evidence="11 12">
    <name type="scientific">Ascobolus immersus RN42</name>
    <dbReference type="NCBI Taxonomy" id="1160509"/>
    <lineage>
        <taxon>Eukaryota</taxon>
        <taxon>Fungi</taxon>
        <taxon>Dikarya</taxon>
        <taxon>Ascomycota</taxon>
        <taxon>Pezizomycotina</taxon>
        <taxon>Pezizomycetes</taxon>
        <taxon>Pezizales</taxon>
        <taxon>Ascobolaceae</taxon>
        <taxon>Ascobolus</taxon>
    </lineage>
</organism>
<dbReference type="InterPro" id="IPR020471">
    <property type="entry name" value="AKR"/>
</dbReference>
<dbReference type="Proteomes" id="UP000275078">
    <property type="component" value="Unassembled WGS sequence"/>
</dbReference>
<evidence type="ECO:0000259" key="10">
    <source>
        <dbReference type="Pfam" id="PF00248"/>
    </source>
</evidence>
<dbReference type="AlphaFoldDB" id="A0A3N4IRF0"/>
<dbReference type="OrthoDB" id="5596051at2759"/>
<dbReference type="STRING" id="1160509.A0A3N4IRF0"/>
<evidence type="ECO:0000313" key="12">
    <source>
        <dbReference type="Proteomes" id="UP000275078"/>
    </source>
</evidence>
<proteinExistence type="inferred from homology"/>
<comment type="similarity">
    <text evidence="2">Belongs to the aldo/keto reductase family. Glutamate--cysteine ligase light chain subfamily.</text>
</comment>
<dbReference type="InterPro" id="IPR032963">
    <property type="entry name" value="Gclm"/>
</dbReference>
<comment type="pathway">
    <text evidence="1">Sulfur metabolism; glutathione biosynthesis; glutathione from L-cysteine and L-glutamate: step 1/2.</text>
</comment>
<feature type="domain" description="NADP-dependent oxidoreductase" evidence="10">
    <location>
        <begin position="91"/>
        <end position="232"/>
    </location>
</feature>
<dbReference type="UniPathway" id="UPA00142">
    <property type="reaction ID" value="UER00209"/>
</dbReference>
<evidence type="ECO:0000256" key="1">
    <source>
        <dbReference type="ARBA" id="ARBA00005006"/>
    </source>
</evidence>
<dbReference type="GO" id="GO:0030234">
    <property type="term" value="F:enzyme regulator activity"/>
    <property type="evidence" value="ECO:0007669"/>
    <property type="project" value="TreeGrafter"/>
</dbReference>